<feature type="transmembrane region" description="Helical" evidence="6">
    <location>
        <begin position="332"/>
        <end position="351"/>
    </location>
</feature>
<dbReference type="GO" id="GO:0004016">
    <property type="term" value="F:adenylate cyclase activity"/>
    <property type="evidence" value="ECO:0007669"/>
    <property type="project" value="UniProtKB-EC"/>
</dbReference>
<dbReference type="GO" id="GO:0009190">
    <property type="term" value="P:cyclic nucleotide biosynthetic process"/>
    <property type="evidence" value="ECO:0007669"/>
    <property type="project" value="InterPro"/>
</dbReference>
<proteinExistence type="inferred from homology"/>
<keyword evidence="6" id="KW-0812">Transmembrane</keyword>
<dbReference type="Pfam" id="PF22673">
    <property type="entry name" value="MCP-like_PDC_1"/>
    <property type="match status" value="1"/>
</dbReference>
<dbReference type="PROSITE" id="PS50125">
    <property type="entry name" value="GUANYLATE_CYCLASE_2"/>
    <property type="match status" value="1"/>
</dbReference>
<dbReference type="Gene3D" id="3.30.70.1230">
    <property type="entry name" value="Nucleotide cyclase"/>
    <property type="match status" value="1"/>
</dbReference>
<dbReference type="CDD" id="cd12913">
    <property type="entry name" value="PDC1_MCP_like"/>
    <property type="match status" value="1"/>
</dbReference>
<dbReference type="CDD" id="cd07302">
    <property type="entry name" value="CHD"/>
    <property type="match status" value="1"/>
</dbReference>
<dbReference type="EMBL" id="JACHGW010000004">
    <property type="protein sequence ID" value="MBB6052845.1"/>
    <property type="molecule type" value="Genomic_DNA"/>
</dbReference>
<dbReference type="InterPro" id="IPR029151">
    <property type="entry name" value="Sensor-like_sf"/>
</dbReference>
<dbReference type="GO" id="GO:0000166">
    <property type="term" value="F:nucleotide binding"/>
    <property type="evidence" value="ECO:0007669"/>
    <property type="project" value="UniProtKB-KW"/>
</dbReference>
<feature type="region of interest" description="Disordered" evidence="5">
    <location>
        <begin position="662"/>
        <end position="682"/>
    </location>
</feature>
<dbReference type="Pfam" id="PF00211">
    <property type="entry name" value="Guanylate_cyc"/>
    <property type="match status" value="1"/>
</dbReference>
<name>A0A7W9W955_ARMRO</name>
<keyword evidence="6" id="KW-1133">Transmembrane helix</keyword>
<dbReference type="Proteomes" id="UP000520814">
    <property type="component" value="Unassembled WGS sequence"/>
</dbReference>
<dbReference type="RefSeq" id="WP_184202525.1">
    <property type="nucleotide sequence ID" value="NZ_JACHGW010000004.1"/>
</dbReference>
<dbReference type="InterPro" id="IPR029787">
    <property type="entry name" value="Nucleotide_cyclase"/>
</dbReference>
<protein>
    <submittedName>
        <fullName evidence="8">Adenylate cyclase</fullName>
        <ecNumber evidence="8">4.6.1.1</ecNumber>
    </submittedName>
</protein>
<dbReference type="SUPFAM" id="SSF55073">
    <property type="entry name" value="Nucleotide cyclase"/>
    <property type="match status" value="1"/>
</dbReference>
<evidence type="ECO:0000256" key="2">
    <source>
        <dbReference type="ARBA" id="ARBA00022741"/>
    </source>
</evidence>
<evidence type="ECO:0000256" key="4">
    <source>
        <dbReference type="RuleBase" id="RU000405"/>
    </source>
</evidence>
<keyword evidence="2" id="KW-0547">Nucleotide-binding</keyword>
<dbReference type="InterPro" id="IPR050697">
    <property type="entry name" value="Adenylyl/Guanylyl_Cyclase_3/4"/>
</dbReference>
<keyword evidence="9" id="KW-1185">Reference proteome</keyword>
<keyword evidence="6" id="KW-0472">Membrane</keyword>
<organism evidence="8 9">
    <name type="scientific">Armatimonas rosea</name>
    <dbReference type="NCBI Taxonomy" id="685828"/>
    <lineage>
        <taxon>Bacteria</taxon>
        <taxon>Bacillati</taxon>
        <taxon>Armatimonadota</taxon>
        <taxon>Armatimonadia</taxon>
        <taxon>Armatimonadales</taxon>
        <taxon>Armatimonadaceae</taxon>
        <taxon>Armatimonas</taxon>
    </lineage>
</organism>
<dbReference type="InterPro" id="IPR018297">
    <property type="entry name" value="A/G_cyclase_CS"/>
</dbReference>
<feature type="domain" description="Guanylate cyclase" evidence="7">
    <location>
        <begin position="433"/>
        <end position="558"/>
    </location>
</feature>
<dbReference type="PANTHER" id="PTHR43081">
    <property type="entry name" value="ADENYLATE CYCLASE, TERMINAL-DIFFERENTIATION SPECIFIC-RELATED"/>
    <property type="match status" value="1"/>
</dbReference>
<sequence>MALRATLRTTILTATLTTLAATLIVVLGSTYHQWRVTSTDLSAQVIKRTSQVIERRMGRLLATAQTASTLAQTFVARHEATGLDFADLAPIGNDFHAVCTALPDISYLTLGIQNTGAYCQVQRRADGRLPIQLCTPPNSQALTHRREWLKRPDGTLQLLADDPHWKYDPRLRPYYQAAVKAGRATWTETYTFVDPDRGDIVGVTYATPRYDSQHRLRCVVSVDFTLEDITRFLRSVRLGETGFGFVVEEKASGSQVIASGSEAPDVLRAALARITRQAPGAALQTAQIRVKGADYLVSWRRLAEPDAPRWVVCTLTPQKELMGRVDASLRTTLYWVGLGGILGIVGSLWLAQGIARRLRKITREMDKARQLQLEPEPGLGKGRIVEVNQLGEGLERLKASLRSFERFVPTEYVRQLMISGKEAEPGGVRTELTVFFADLTGFTTIAESHAPEEAVAILSAFLELVSQEIARAEGVVDKYNGDEVMAFFHGQDHAKRACDAALRAQAAMARLRERRANPGLTMRIGLHTGEAILGVIGSAVRYNYTVLGDTVNAGKRLEGQNKVYKTPILLSDATNQQIAGGFLTRPVDILTVVGKSQALRVFELLDTAEDATPLQRALAEQTEQALTAYQRRDFAQARALCDSLLAEFPSDGPATVLRARADAFTQSPPPPDWDGVWRATEK</sequence>
<evidence type="ECO:0000313" key="9">
    <source>
        <dbReference type="Proteomes" id="UP000520814"/>
    </source>
</evidence>
<dbReference type="SUPFAM" id="SSF103190">
    <property type="entry name" value="Sensory domain-like"/>
    <property type="match status" value="1"/>
</dbReference>
<dbReference type="AlphaFoldDB" id="A0A7W9W955"/>
<gene>
    <name evidence="8" type="ORF">HNQ39_004666</name>
</gene>
<dbReference type="PANTHER" id="PTHR43081:SF1">
    <property type="entry name" value="ADENYLATE CYCLASE, TERMINAL-DIFFERENTIATION SPECIFIC"/>
    <property type="match status" value="1"/>
</dbReference>
<dbReference type="EC" id="4.6.1.1" evidence="8"/>
<reference evidence="8 9" key="1">
    <citation type="submission" date="2020-08" db="EMBL/GenBank/DDBJ databases">
        <title>Genomic Encyclopedia of Type Strains, Phase IV (KMG-IV): sequencing the most valuable type-strain genomes for metagenomic binning, comparative biology and taxonomic classification.</title>
        <authorList>
            <person name="Goeker M."/>
        </authorList>
    </citation>
    <scope>NUCLEOTIDE SEQUENCE [LARGE SCALE GENOMIC DNA]</scope>
    <source>
        <strain evidence="8 9">DSM 23562</strain>
    </source>
</reference>
<comment type="similarity">
    <text evidence="1">Belongs to the adenylyl cyclase class-3 family.</text>
</comment>
<evidence type="ECO:0000259" key="7">
    <source>
        <dbReference type="PROSITE" id="PS50125"/>
    </source>
</evidence>
<keyword evidence="3 4" id="KW-0456">Lyase</keyword>
<evidence type="ECO:0000256" key="6">
    <source>
        <dbReference type="SAM" id="Phobius"/>
    </source>
</evidence>
<comment type="caution">
    <text evidence="8">The sequence shown here is derived from an EMBL/GenBank/DDBJ whole genome shotgun (WGS) entry which is preliminary data.</text>
</comment>
<evidence type="ECO:0000256" key="1">
    <source>
        <dbReference type="ARBA" id="ARBA00005381"/>
    </source>
</evidence>
<evidence type="ECO:0000256" key="3">
    <source>
        <dbReference type="ARBA" id="ARBA00023239"/>
    </source>
</evidence>
<dbReference type="InterPro" id="IPR001054">
    <property type="entry name" value="A/G_cyclase"/>
</dbReference>
<evidence type="ECO:0000313" key="8">
    <source>
        <dbReference type="EMBL" id="MBB6052845.1"/>
    </source>
</evidence>
<dbReference type="Gene3D" id="3.30.450.20">
    <property type="entry name" value="PAS domain"/>
    <property type="match status" value="1"/>
</dbReference>
<accession>A0A7W9W955</accession>
<evidence type="ECO:0000256" key="5">
    <source>
        <dbReference type="SAM" id="MobiDB-lite"/>
    </source>
</evidence>
<comment type="similarity">
    <text evidence="4">Belongs to the adenylyl cyclase class-4/guanylyl cyclase family.</text>
</comment>
<dbReference type="GO" id="GO:0035556">
    <property type="term" value="P:intracellular signal transduction"/>
    <property type="evidence" value="ECO:0007669"/>
    <property type="project" value="InterPro"/>
</dbReference>
<dbReference type="SMART" id="SM00044">
    <property type="entry name" value="CYCc"/>
    <property type="match status" value="1"/>
</dbReference>
<dbReference type="PROSITE" id="PS00452">
    <property type="entry name" value="GUANYLATE_CYCLASE_1"/>
    <property type="match status" value="1"/>
</dbReference>